<dbReference type="Gene3D" id="3.40.50.1820">
    <property type="entry name" value="alpha/beta hydrolase"/>
    <property type="match status" value="2"/>
</dbReference>
<dbReference type="EMBL" id="BMCU01000004">
    <property type="protein sequence ID" value="GGG19654.1"/>
    <property type="molecule type" value="Genomic_DNA"/>
</dbReference>
<evidence type="ECO:0000313" key="1">
    <source>
        <dbReference type="EMBL" id="GGG19654.1"/>
    </source>
</evidence>
<dbReference type="PANTHER" id="PTHR34853:SF1">
    <property type="entry name" value="LIPASE 5"/>
    <property type="match status" value="1"/>
</dbReference>
<gene>
    <name evidence="1" type="ORF">GCM10007304_36970</name>
</gene>
<name>A0A917LFK9_9NOCA</name>
<reference evidence="1" key="1">
    <citation type="journal article" date="2014" name="Int. J. Syst. Evol. Microbiol.">
        <title>Complete genome sequence of Corynebacterium casei LMG S-19264T (=DSM 44701T), isolated from a smear-ripened cheese.</title>
        <authorList>
            <consortium name="US DOE Joint Genome Institute (JGI-PGF)"/>
            <person name="Walter F."/>
            <person name="Albersmeier A."/>
            <person name="Kalinowski J."/>
            <person name="Ruckert C."/>
        </authorList>
    </citation>
    <scope>NUCLEOTIDE SEQUENCE</scope>
    <source>
        <strain evidence="1">CCM 7905</strain>
    </source>
</reference>
<comment type="caution">
    <text evidence="1">The sequence shown here is derived from an EMBL/GenBank/DDBJ whole genome shotgun (WGS) entry which is preliminary data.</text>
</comment>
<proteinExistence type="predicted"/>
<dbReference type="Pfam" id="PF03583">
    <property type="entry name" value="LIP"/>
    <property type="match status" value="1"/>
</dbReference>
<sequence length="415" mass="43596">MALSVLAVGAGGSEITIVVRSYRATTEWRVREYEEIPVALRRRLCALVLAAVLTPALFASPASAVTGDVGDVVSVSDLPRDLWIPGAATAELLTYVTTDTFGKKALSTGTVFVPPGTAPAGGWPVISWAHGTSGLDDSCAPSKVGPADPARDFPYLANWLKQGYAIVASDYAGLGTPGLQAYLDGRSTAHNVVDMVKAGRNHDASLSRSWVTVGQSQGAGAAIYTARYATEFGGPDLDYRGAVGTGTPAYIEKLVSIGGPNTPPIALPAGLTAYVSYILAALRYAHPELGVDSILTPTGKKFAALAETTCVFDFEEQIEGTKVGDFFSAPVTSLPDFTSVLDDYMAMPESGFDKPFFMGHGLLDTDVPFPTTGAYVARLTANGQPVTFEAYDADHSGTFVRSQADTVPFVKSLFG</sequence>
<keyword evidence="2" id="KW-1185">Reference proteome</keyword>
<dbReference type="GO" id="GO:0016042">
    <property type="term" value="P:lipid catabolic process"/>
    <property type="evidence" value="ECO:0007669"/>
    <property type="project" value="InterPro"/>
</dbReference>
<dbReference type="PANTHER" id="PTHR34853">
    <property type="match status" value="1"/>
</dbReference>
<reference evidence="1" key="2">
    <citation type="submission" date="2020-09" db="EMBL/GenBank/DDBJ databases">
        <authorList>
            <person name="Sun Q."/>
            <person name="Sedlacek I."/>
        </authorList>
    </citation>
    <scope>NUCLEOTIDE SEQUENCE</scope>
    <source>
        <strain evidence="1">CCM 7905</strain>
    </source>
</reference>
<dbReference type="PIRSF" id="PIRSF029171">
    <property type="entry name" value="Esterase_LipA"/>
    <property type="match status" value="1"/>
</dbReference>
<dbReference type="AlphaFoldDB" id="A0A917LFK9"/>
<organism evidence="1 2">
    <name type="scientific">Rhodococcoides trifolii</name>
    <dbReference type="NCBI Taxonomy" id="908250"/>
    <lineage>
        <taxon>Bacteria</taxon>
        <taxon>Bacillati</taxon>
        <taxon>Actinomycetota</taxon>
        <taxon>Actinomycetes</taxon>
        <taxon>Mycobacteriales</taxon>
        <taxon>Nocardiaceae</taxon>
        <taxon>Rhodococcoides</taxon>
    </lineage>
</organism>
<dbReference type="Proteomes" id="UP000654257">
    <property type="component" value="Unassembled WGS sequence"/>
</dbReference>
<accession>A0A917LFK9</accession>
<dbReference type="SUPFAM" id="SSF53474">
    <property type="entry name" value="alpha/beta-Hydrolases"/>
    <property type="match status" value="1"/>
</dbReference>
<dbReference type="GO" id="GO:0004806">
    <property type="term" value="F:triacylglycerol lipase activity"/>
    <property type="evidence" value="ECO:0007669"/>
    <property type="project" value="InterPro"/>
</dbReference>
<evidence type="ECO:0000313" key="2">
    <source>
        <dbReference type="Proteomes" id="UP000654257"/>
    </source>
</evidence>
<dbReference type="InterPro" id="IPR005152">
    <property type="entry name" value="Lipase_secreted"/>
</dbReference>
<dbReference type="InterPro" id="IPR029058">
    <property type="entry name" value="AB_hydrolase_fold"/>
</dbReference>
<protein>
    <submittedName>
        <fullName evidence="1">Lipase</fullName>
    </submittedName>
</protein>